<sequence>MTERKPVTAEELGALYRDHRTSLTATARQAFRARGVPESVVSAEDIVRTAFTRALRDPAAIEHPVGYLRVVIRTEVANQARQCAEHRRLETLRTADPLRFDPTYCPDFTTLVGNRRAVEQALVGLTLPRRTAVWTTKAQARHRSSSLAAPANIGNPRRPGSTTTAAPNPVEGPGPKA</sequence>
<protein>
    <recommendedName>
        <fullName evidence="4">RNA polymerase sigma-70 region 2 domain-containing protein</fullName>
    </recommendedName>
</protein>
<proteinExistence type="predicted"/>
<gene>
    <name evidence="2" type="ORF">ACFYNQ_02840</name>
</gene>
<dbReference type="EMBL" id="JBIAHM010000001">
    <property type="protein sequence ID" value="MFE9597500.1"/>
    <property type="molecule type" value="Genomic_DNA"/>
</dbReference>
<accession>A0ABW6LY58</accession>
<dbReference type="RefSeq" id="WP_388102154.1">
    <property type="nucleotide sequence ID" value="NZ_JBIAHM010000001.1"/>
</dbReference>
<evidence type="ECO:0000313" key="3">
    <source>
        <dbReference type="Proteomes" id="UP001601303"/>
    </source>
</evidence>
<evidence type="ECO:0008006" key="4">
    <source>
        <dbReference type="Google" id="ProtNLM"/>
    </source>
</evidence>
<evidence type="ECO:0000313" key="2">
    <source>
        <dbReference type="EMBL" id="MFE9597500.1"/>
    </source>
</evidence>
<organism evidence="2 3">
    <name type="scientific">Streptomyces hokutonensis</name>
    <dbReference type="NCBI Taxonomy" id="1306990"/>
    <lineage>
        <taxon>Bacteria</taxon>
        <taxon>Bacillati</taxon>
        <taxon>Actinomycetota</taxon>
        <taxon>Actinomycetes</taxon>
        <taxon>Kitasatosporales</taxon>
        <taxon>Streptomycetaceae</taxon>
        <taxon>Streptomyces</taxon>
    </lineage>
</organism>
<name>A0ABW6LY58_9ACTN</name>
<keyword evidence="3" id="KW-1185">Reference proteome</keyword>
<comment type="caution">
    <text evidence="2">The sequence shown here is derived from an EMBL/GenBank/DDBJ whole genome shotgun (WGS) entry which is preliminary data.</text>
</comment>
<reference evidence="2 3" key="1">
    <citation type="submission" date="2024-10" db="EMBL/GenBank/DDBJ databases">
        <title>The Natural Products Discovery Center: Release of the First 8490 Sequenced Strains for Exploring Actinobacteria Biosynthetic Diversity.</title>
        <authorList>
            <person name="Kalkreuter E."/>
            <person name="Kautsar S.A."/>
            <person name="Yang D."/>
            <person name="Bader C.D."/>
            <person name="Teijaro C.N."/>
            <person name="Fluegel L."/>
            <person name="Davis C.M."/>
            <person name="Simpson J.R."/>
            <person name="Lauterbach L."/>
            <person name="Steele A.D."/>
            <person name="Gui C."/>
            <person name="Meng S."/>
            <person name="Li G."/>
            <person name="Viehrig K."/>
            <person name="Ye F."/>
            <person name="Su P."/>
            <person name="Kiefer A.F."/>
            <person name="Nichols A."/>
            <person name="Cepeda A.J."/>
            <person name="Yan W."/>
            <person name="Fan B."/>
            <person name="Jiang Y."/>
            <person name="Adhikari A."/>
            <person name="Zheng C.-J."/>
            <person name="Schuster L."/>
            <person name="Cowan T.M."/>
            <person name="Smanski M.J."/>
            <person name="Chevrette M.G."/>
            <person name="De Carvalho L.P.S."/>
            <person name="Shen B."/>
        </authorList>
    </citation>
    <scope>NUCLEOTIDE SEQUENCE [LARGE SCALE GENOMIC DNA]</scope>
    <source>
        <strain evidence="2 3">NPDC006488</strain>
    </source>
</reference>
<evidence type="ECO:0000256" key="1">
    <source>
        <dbReference type="SAM" id="MobiDB-lite"/>
    </source>
</evidence>
<dbReference type="Proteomes" id="UP001601303">
    <property type="component" value="Unassembled WGS sequence"/>
</dbReference>
<feature type="region of interest" description="Disordered" evidence="1">
    <location>
        <begin position="137"/>
        <end position="177"/>
    </location>
</feature>